<evidence type="ECO:0000313" key="3">
    <source>
        <dbReference type="Proteomes" id="UP001630127"/>
    </source>
</evidence>
<protein>
    <submittedName>
        <fullName evidence="2">Uncharacterized protein</fullName>
    </submittedName>
</protein>
<organism evidence="2 3">
    <name type="scientific">Cinchona calisaya</name>
    <dbReference type="NCBI Taxonomy" id="153742"/>
    <lineage>
        <taxon>Eukaryota</taxon>
        <taxon>Viridiplantae</taxon>
        <taxon>Streptophyta</taxon>
        <taxon>Embryophyta</taxon>
        <taxon>Tracheophyta</taxon>
        <taxon>Spermatophyta</taxon>
        <taxon>Magnoliopsida</taxon>
        <taxon>eudicotyledons</taxon>
        <taxon>Gunneridae</taxon>
        <taxon>Pentapetalae</taxon>
        <taxon>asterids</taxon>
        <taxon>lamiids</taxon>
        <taxon>Gentianales</taxon>
        <taxon>Rubiaceae</taxon>
        <taxon>Cinchonoideae</taxon>
        <taxon>Cinchoneae</taxon>
        <taxon>Cinchona</taxon>
    </lineage>
</organism>
<sequence>MDSQHHSTPIILDIPIPDKQPENKVVDESQLCPVDRQTTITQSPNSTPVINKVTSELGFAVLKHNALTVHLQDDAMIGFDINEVEEEENNSHLDVKGHYAGLHAMPSASRQQ</sequence>
<proteinExistence type="predicted"/>
<dbReference type="Proteomes" id="UP001630127">
    <property type="component" value="Unassembled WGS sequence"/>
</dbReference>
<reference evidence="2 3" key="1">
    <citation type="submission" date="2024-11" db="EMBL/GenBank/DDBJ databases">
        <title>A near-complete genome assembly of Cinchona calisaya.</title>
        <authorList>
            <person name="Lian D.C."/>
            <person name="Zhao X.W."/>
            <person name="Wei L."/>
        </authorList>
    </citation>
    <scope>NUCLEOTIDE SEQUENCE [LARGE SCALE GENOMIC DNA]</scope>
    <source>
        <tissue evidence="2">Nenye</tissue>
    </source>
</reference>
<keyword evidence="3" id="KW-1185">Reference proteome</keyword>
<feature type="region of interest" description="Disordered" evidence="1">
    <location>
        <begin position="1"/>
        <end position="23"/>
    </location>
</feature>
<evidence type="ECO:0000256" key="1">
    <source>
        <dbReference type="SAM" id="MobiDB-lite"/>
    </source>
</evidence>
<dbReference type="AlphaFoldDB" id="A0ABD2Y1F9"/>
<comment type="caution">
    <text evidence="2">The sequence shown here is derived from an EMBL/GenBank/DDBJ whole genome shotgun (WGS) entry which is preliminary data.</text>
</comment>
<accession>A0ABD2Y1F9</accession>
<dbReference type="EMBL" id="JBJUIK010000016">
    <property type="protein sequence ID" value="KAL3500025.1"/>
    <property type="molecule type" value="Genomic_DNA"/>
</dbReference>
<evidence type="ECO:0000313" key="2">
    <source>
        <dbReference type="EMBL" id="KAL3500025.1"/>
    </source>
</evidence>
<name>A0ABD2Y1F9_9GENT</name>
<gene>
    <name evidence="2" type="ORF">ACH5RR_039118</name>
</gene>